<dbReference type="InterPro" id="IPR001508">
    <property type="entry name" value="Iono_Glu_rcpt_met"/>
</dbReference>
<evidence type="ECO:0000256" key="11">
    <source>
        <dbReference type="ARBA" id="ARBA00023136"/>
    </source>
</evidence>
<feature type="transmembrane region" description="Helical" evidence="23">
    <location>
        <begin position="844"/>
        <end position="869"/>
    </location>
</feature>
<keyword evidence="15 23" id="KW-0628">Postsynaptic cell membrane</keyword>
<reference evidence="25" key="1">
    <citation type="submission" date="2020-03" db="EMBL/GenBank/DDBJ databases">
        <title>Melopsittacus undulatus (budgerigar) genome, bMelUnd1, maternal haplotype with Z.</title>
        <authorList>
            <person name="Gedman G."/>
            <person name="Mountcastle J."/>
            <person name="Haase B."/>
            <person name="Formenti G."/>
            <person name="Wright T."/>
            <person name="Apodaca J."/>
            <person name="Pelan S."/>
            <person name="Chow W."/>
            <person name="Rhie A."/>
            <person name="Howe K."/>
            <person name="Fedrigo O."/>
            <person name="Jarvis E.D."/>
        </authorList>
    </citation>
    <scope>NUCLEOTIDE SEQUENCE [LARGE SCALE GENOMIC DNA]</scope>
</reference>
<comment type="catalytic activity">
    <reaction evidence="19">
        <text>Ca(2+)(in) = Ca(2+)(out)</text>
        <dbReference type="Rhea" id="RHEA:29671"/>
        <dbReference type="ChEBI" id="CHEBI:29108"/>
    </reaction>
</comment>
<dbReference type="Pfam" id="PF00060">
    <property type="entry name" value="Lig_chan"/>
    <property type="match status" value="1"/>
</dbReference>
<evidence type="ECO:0000256" key="3">
    <source>
        <dbReference type="ARBA" id="ARBA00022475"/>
    </source>
</evidence>
<evidence type="ECO:0000256" key="6">
    <source>
        <dbReference type="ARBA" id="ARBA00022837"/>
    </source>
</evidence>
<dbReference type="Gene3D" id="3.40.190.10">
    <property type="entry name" value="Periplasmic binding protein-like II"/>
    <property type="match status" value="4"/>
</dbReference>
<reference evidence="25" key="2">
    <citation type="submission" date="2025-08" db="UniProtKB">
        <authorList>
            <consortium name="Ensembl"/>
        </authorList>
    </citation>
    <scope>IDENTIFICATION</scope>
</reference>
<keyword evidence="17 23" id="KW-0407">Ion channel</keyword>
<dbReference type="SMART" id="SM00918">
    <property type="entry name" value="Lig_chan-Glu_bd"/>
    <property type="match status" value="1"/>
</dbReference>
<dbReference type="SUPFAM" id="SSF53850">
    <property type="entry name" value="Periplasmic binding protein-like II"/>
    <property type="match status" value="1"/>
</dbReference>
<evidence type="ECO:0000256" key="21">
    <source>
        <dbReference type="PIRSR" id="PIRSR601508-2"/>
    </source>
</evidence>
<evidence type="ECO:0000256" key="16">
    <source>
        <dbReference type="ARBA" id="ARBA00023286"/>
    </source>
</evidence>
<dbReference type="CDD" id="cd13720">
    <property type="entry name" value="PBP2_iGluR_NMDA_Nr3"/>
    <property type="match status" value="1"/>
</dbReference>
<dbReference type="InterPro" id="IPR015683">
    <property type="entry name" value="Ionotropic_Glu_rcpt"/>
</dbReference>
<keyword evidence="26" id="KW-1185">Reference proteome</keyword>
<keyword evidence="14" id="KW-0325">Glycoprotein</keyword>
<feature type="compositionally biased region" description="Polar residues" evidence="24">
    <location>
        <begin position="325"/>
        <end position="334"/>
    </location>
</feature>
<evidence type="ECO:0000256" key="19">
    <source>
        <dbReference type="ARBA" id="ARBA00036634"/>
    </source>
</evidence>
<evidence type="ECO:0000313" key="26">
    <source>
        <dbReference type="Proteomes" id="UP000694405"/>
    </source>
</evidence>
<comment type="subcellular location">
    <subcellularLocation>
        <location evidence="1">Cell membrane</location>
        <topology evidence="1">Multi-pass membrane protein</topology>
    </subcellularLocation>
    <subcellularLocation>
        <location evidence="23">Postsynaptic cell membrane</location>
        <topology evidence="23">Multi-pass membrane protein</topology>
    </subcellularLocation>
</comment>
<feature type="chain" id="PRO_5039968424" description="Glutamate receptor" evidence="23">
    <location>
        <begin position="19"/>
        <end position="1015"/>
    </location>
</feature>
<dbReference type="Ensembl" id="ENSMUNT00000035534.1">
    <property type="protein sequence ID" value="ENSMUNP00000029223.1"/>
    <property type="gene ID" value="ENSMUNG00000018157.1"/>
</dbReference>
<dbReference type="InterPro" id="IPR019594">
    <property type="entry name" value="Glu/Gly-bd"/>
</dbReference>
<keyword evidence="2 23" id="KW-0813">Transport</keyword>
<reference evidence="25" key="3">
    <citation type="submission" date="2025-09" db="UniProtKB">
        <authorList>
            <consortium name="Ensembl"/>
        </authorList>
    </citation>
    <scope>IDENTIFICATION</scope>
</reference>
<dbReference type="InterPro" id="IPR001320">
    <property type="entry name" value="Iontro_rcpt_C"/>
</dbReference>
<keyword evidence="12 22" id="KW-1015">Disulfide bond</keyword>
<evidence type="ECO:0000256" key="7">
    <source>
        <dbReference type="ARBA" id="ARBA00022842"/>
    </source>
</evidence>
<feature type="binding site" evidence="20">
    <location>
        <position position="548"/>
    </location>
    <ligand>
        <name>L-glutamate</name>
        <dbReference type="ChEBI" id="CHEBI:29985"/>
    </ligand>
</feature>
<evidence type="ECO:0000256" key="23">
    <source>
        <dbReference type="RuleBase" id="RU367118"/>
    </source>
</evidence>
<evidence type="ECO:0000256" key="4">
    <source>
        <dbReference type="ARBA" id="ARBA00022692"/>
    </source>
</evidence>
<name>A0A8V5H7G5_MELUD</name>
<evidence type="ECO:0000256" key="10">
    <source>
        <dbReference type="ARBA" id="ARBA00023065"/>
    </source>
</evidence>
<feature type="transmembrane region" description="Helical" evidence="23">
    <location>
        <begin position="585"/>
        <end position="603"/>
    </location>
</feature>
<evidence type="ECO:0000256" key="8">
    <source>
        <dbReference type="ARBA" id="ARBA00022989"/>
    </source>
</evidence>
<keyword evidence="5 23" id="KW-0732">Signal</keyword>
<comment type="similarity">
    <text evidence="23">Belongs to the glutamate-gated ion channel (TC 1.A.10.1) family.</text>
</comment>
<dbReference type="FunFam" id="3.40.190.10:FF:000045">
    <property type="entry name" value="Putative glutamate receptor ionotropic NMDA 3A"/>
    <property type="match status" value="1"/>
</dbReference>
<dbReference type="Gene3D" id="3.40.50.2300">
    <property type="match status" value="2"/>
</dbReference>
<keyword evidence="9 23" id="KW-0770">Synapse</keyword>
<feature type="site" description="Crucial to convey clamshell closure to channel opening" evidence="21">
    <location>
        <position position="687"/>
    </location>
</feature>
<protein>
    <recommendedName>
        <fullName evidence="23">Glutamate receptor</fullName>
    </recommendedName>
</protein>
<keyword evidence="11 23" id="KW-0472">Membrane</keyword>
<dbReference type="Pfam" id="PF10613">
    <property type="entry name" value="Lig_chan-Glu_bd"/>
    <property type="match status" value="1"/>
</dbReference>
<dbReference type="AlphaFoldDB" id="A0A8V5H7G5"/>
<evidence type="ECO:0000256" key="14">
    <source>
        <dbReference type="ARBA" id="ARBA00023180"/>
    </source>
</evidence>
<dbReference type="FunFam" id="3.40.190.10:FF:000066">
    <property type="entry name" value="Glutamate receptor ionotropic, NMDA 3A"/>
    <property type="match status" value="1"/>
</dbReference>
<comment type="function">
    <text evidence="23">Receptor for glutamate that functions as a ligand-gated ion channel in the central nervous system and plays an important role in excitatory synaptic transmission. L-glutamate acts as an excitatory neurotransmitter at many synapses in the central nervous system.</text>
</comment>
<keyword evidence="13 23" id="KW-0675">Receptor</keyword>
<keyword evidence="4 23" id="KW-0812">Transmembrane</keyword>
<keyword evidence="10 23" id="KW-0406">Ion transport</keyword>
<evidence type="ECO:0000256" key="5">
    <source>
        <dbReference type="ARBA" id="ARBA00022729"/>
    </source>
</evidence>
<evidence type="ECO:0000256" key="22">
    <source>
        <dbReference type="PIRSR" id="PIRSR601508-3"/>
    </source>
</evidence>
<feature type="disulfide bond" evidence="22">
    <location>
        <begin position="769"/>
        <end position="823"/>
    </location>
</feature>
<evidence type="ECO:0000256" key="17">
    <source>
        <dbReference type="ARBA" id="ARBA00023303"/>
    </source>
</evidence>
<feature type="site" description="Interaction with the cone snail toxin Con-ikot-ikot" evidence="21">
    <location>
        <position position="717"/>
    </location>
</feature>
<evidence type="ECO:0000256" key="9">
    <source>
        <dbReference type="ARBA" id="ARBA00023018"/>
    </source>
</evidence>
<keyword evidence="7" id="KW-0460">Magnesium</keyword>
<evidence type="ECO:0000256" key="2">
    <source>
        <dbReference type="ARBA" id="ARBA00022448"/>
    </source>
</evidence>
<evidence type="ECO:0000256" key="13">
    <source>
        <dbReference type="ARBA" id="ARBA00023170"/>
    </source>
</evidence>
<feature type="transmembrane region" description="Helical" evidence="23">
    <location>
        <begin position="654"/>
        <end position="679"/>
    </location>
</feature>
<keyword evidence="3 23" id="KW-1003">Cell membrane</keyword>
<accession>A0A8V5H7G5</accession>
<evidence type="ECO:0000256" key="15">
    <source>
        <dbReference type="ARBA" id="ARBA00023257"/>
    </source>
</evidence>
<feature type="binding site" evidence="20">
    <location>
        <position position="711"/>
    </location>
    <ligand>
        <name>L-glutamate</name>
        <dbReference type="ChEBI" id="CHEBI:29985"/>
    </ligand>
</feature>
<dbReference type="GO" id="GO:0015276">
    <property type="term" value="F:ligand-gated monoatomic ion channel activity"/>
    <property type="evidence" value="ECO:0007669"/>
    <property type="project" value="InterPro"/>
</dbReference>
<organism evidence="25 26">
    <name type="scientific">Melopsittacus undulatus</name>
    <name type="common">Budgerigar</name>
    <name type="synonym">Psittacus undulatus</name>
    <dbReference type="NCBI Taxonomy" id="13146"/>
    <lineage>
        <taxon>Eukaryota</taxon>
        <taxon>Metazoa</taxon>
        <taxon>Chordata</taxon>
        <taxon>Craniata</taxon>
        <taxon>Vertebrata</taxon>
        <taxon>Euteleostomi</taxon>
        <taxon>Archelosauria</taxon>
        <taxon>Archosauria</taxon>
        <taxon>Dinosauria</taxon>
        <taxon>Saurischia</taxon>
        <taxon>Theropoda</taxon>
        <taxon>Coelurosauria</taxon>
        <taxon>Aves</taxon>
        <taxon>Neognathae</taxon>
        <taxon>Neoaves</taxon>
        <taxon>Telluraves</taxon>
        <taxon>Australaves</taxon>
        <taxon>Psittaciformes</taxon>
        <taxon>Psittaculidae</taxon>
        <taxon>Melopsittacus</taxon>
    </lineage>
</organism>
<dbReference type="SMART" id="SM00079">
    <property type="entry name" value="PBPe"/>
    <property type="match status" value="1"/>
</dbReference>
<evidence type="ECO:0000256" key="1">
    <source>
        <dbReference type="ARBA" id="ARBA00004651"/>
    </source>
</evidence>
<evidence type="ECO:0000256" key="12">
    <source>
        <dbReference type="ARBA" id="ARBA00023157"/>
    </source>
</evidence>
<feature type="region of interest" description="Disordered" evidence="24">
    <location>
        <begin position="950"/>
        <end position="969"/>
    </location>
</feature>
<evidence type="ECO:0000256" key="18">
    <source>
        <dbReference type="ARBA" id="ARBA00036239"/>
    </source>
</evidence>
<feature type="region of interest" description="Disordered" evidence="24">
    <location>
        <begin position="315"/>
        <end position="335"/>
    </location>
</feature>
<keyword evidence="6" id="KW-0106">Calcium</keyword>
<dbReference type="PANTHER" id="PTHR18966">
    <property type="entry name" value="IONOTROPIC GLUTAMATE RECEPTOR"/>
    <property type="match status" value="1"/>
</dbReference>
<gene>
    <name evidence="25" type="primary">LOC115947021</name>
</gene>
<keyword evidence="16 23" id="KW-1071">Ligand-gated ion channel</keyword>
<feature type="transmembrane region" description="Helical" evidence="23">
    <location>
        <begin position="623"/>
        <end position="642"/>
    </location>
</feature>
<dbReference type="Proteomes" id="UP000694405">
    <property type="component" value="Chromosome 19"/>
</dbReference>
<sequence length="1015" mass="112027">SQRLRALWLLAALGAAGGHPQPCRVPAPPGPAVRLGALLPPGAPRRARLRAALARAAGTGSGAGVSPQAPPLPSNLSLEVVSGGPAAPDPRSLLRWLCGALSGRGVAAVLALPRSRRELLLLDFLSAALQVPVLSRGTATTPLCRQSPFHFHVDRQSSLETLVDVVVSILQANDWHETNLVLCHPWDVSGFLSLWARRSQLLLRTILDLGYLDEPRASRYLQQHREHFRALSSPVLVLGCDLQHARLIFRMAEESGLLPQELHWVLGSPLSTSELQTEGLPLGLLAYGELNPPPLELFIQDMVELVARAIGTASRTRPGPAALHTTGNCSNQSPAGGEAPGLILSRFLSNASFHGRTGLVRVQSARLVRPEQHFHVWRLQRDPRGAPAWGTVGSWHRGRLELEEGARQSQRHGPGEAAAGTRRRLRVVTLVEHPFVFTREVDEDESCPVGQLCLDPGTNDSAVLDALFEELGAGNGSVPRAYKKCCYGYCIDLLEKLAEDMSFAFELYIVGDGKYGAWKNGRWTGLVGDLLSGTAHMAVTSFSINSARSKVIDFTSPFFSTSLGILVRTKDTASPIGAFMWPLHWTMWVGIFVALHMTALFLTLYEWKSPYGMTPLGRNRMKIFSYSSALNLCYAILFGRTVSSKTPKCCTGRFLMNLWAIFCLLVLSSYTANLAAVMVGDKTFEELSGIHDPKLHHPSQGFCFGTVWESSAEEYIKKSFPEMHEHMRRHNVPNTPAGITMLKTEPPKLNAFIMDKSLLDYEVSIDSDCKLLTVGKPFAIEGYGIGLPQNSPLTSNISKLISWYKSSGFIDLLHDKWYKMVPCGKRVLAVTETLQMGIYHFSGLFVLLCIGLSTSLLTSLAEHVFYRLILPRIKRKKKFSYWLHTSQKIHRALNTEEQESRKLSPFQPNPGWDPWILKLSSTPLHFMLLSLPMGTPPPRRPWRMRRVRFQLDSEAPPEEPPGNGPLERELRELEQSIRELRERLRAALARRGELVAALGTAKAALVPSSGAGAKG</sequence>
<keyword evidence="8 23" id="KW-1133">Transmembrane helix</keyword>
<dbReference type="GO" id="GO:0038023">
    <property type="term" value="F:signaling receptor activity"/>
    <property type="evidence" value="ECO:0007669"/>
    <property type="project" value="InterPro"/>
</dbReference>
<dbReference type="PRINTS" id="PR00177">
    <property type="entry name" value="NMDARECEPTOR"/>
</dbReference>
<feature type="binding site" evidence="20">
    <location>
        <position position="755"/>
    </location>
    <ligand>
        <name>L-glutamate</name>
        <dbReference type="ChEBI" id="CHEBI:29985"/>
    </ligand>
</feature>
<evidence type="ECO:0000256" key="24">
    <source>
        <dbReference type="SAM" id="MobiDB-lite"/>
    </source>
</evidence>
<evidence type="ECO:0000256" key="20">
    <source>
        <dbReference type="PIRSR" id="PIRSR601508-1"/>
    </source>
</evidence>
<comment type="catalytic activity">
    <reaction evidence="18">
        <text>Na(+)(in) = Na(+)(out)</text>
        <dbReference type="Rhea" id="RHEA:34963"/>
        <dbReference type="ChEBI" id="CHEBI:29101"/>
    </reaction>
</comment>
<dbReference type="InterPro" id="IPR028082">
    <property type="entry name" value="Peripla_BP_I"/>
</dbReference>
<evidence type="ECO:0000313" key="25">
    <source>
        <dbReference type="Ensembl" id="ENSMUNP00000029223.1"/>
    </source>
</evidence>
<dbReference type="SUPFAM" id="SSF53822">
    <property type="entry name" value="Periplasmic binding protein-like I"/>
    <property type="match status" value="1"/>
</dbReference>
<feature type="signal peptide" evidence="23">
    <location>
        <begin position="1"/>
        <end position="18"/>
    </location>
</feature>
<proteinExistence type="inferred from homology"/>
<feature type="binding site" evidence="20">
    <location>
        <position position="543"/>
    </location>
    <ligand>
        <name>L-glutamate</name>
        <dbReference type="ChEBI" id="CHEBI:29985"/>
    </ligand>
</feature>
<dbReference type="GO" id="GO:0045211">
    <property type="term" value="C:postsynaptic membrane"/>
    <property type="evidence" value="ECO:0007669"/>
    <property type="project" value="UniProtKB-SubCell"/>
</dbReference>